<dbReference type="GO" id="GO:0005634">
    <property type="term" value="C:nucleus"/>
    <property type="evidence" value="ECO:0007669"/>
    <property type="project" value="UniProtKB-SubCell"/>
</dbReference>
<dbReference type="EMBL" id="BRXU01000003">
    <property type="protein sequence ID" value="GLC49892.1"/>
    <property type="molecule type" value="Genomic_DNA"/>
</dbReference>
<dbReference type="Gene3D" id="3.30.457.50">
    <property type="entry name" value="Chromosome segregation protein Spc25"/>
    <property type="match status" value="1"/>
</dbReference>
<dbReference type="Proteomes" id="UP001165080">
    <property type="component" value="Unassembled WGS sequence"/>
</dbReference>
<dbReference type="CDD" id="cd23784">
    <property type="entry name" value="RWD_Spc25"/>
    <property type="match status" value="1"/>
</dbReference>
<comment type="subunit">
    <text evidence="9">Component of the NDC80 complex.</text>
</comment>
<evidence type="ECO:0000256" key="3">
    <source>
        <dbReference type="ARBA" id="ARBA00022454"/>
    </source>
</evidence>
<dbReference type="PANTHER" id="PTHR14281:SF0">
    <property type="entry name" value="KINETOCHORE PROTEIN SPC25"/>
    <property type="match status" value="1"/>
</dbReference>
<gene>
    <name evidence="11" type="primary">PLEST009179</name>
    <name evidence="11" type="ORF">PLESTB_000320100</name>
</gene>
<evidence type="ECO:0000313" key="11">
    <source>
        <dbReference type="EMBL" id="GLC49892.1"/>
    </source>
</evidence>
<keyword evidence="7 9" id="KW-0131">Cell cycle</keyword>
<dbReference type="Pfam" id="PF08234">
    <property type="entry name" value="Spindle_Spc25"/>
    <property type="match status" value="1"/>
</dbReference>
<comment type="caution">
    <text evidence="11">The sequence shown here is derived from an EMBL/GenBank/DDBJ whole genome shotgun (WGS) entry which is preliminary data.</text>
</comment>
<keyword evidence="3 9" id="KW-0158">Chromosome</keyword>
<dbReference type="GO" id="GO:0007059">
    <property type="term" value="P:chromosome segregation"/>
    <property type="evidence" value="ECO:0007669"/>
    <property type="project" value="InterPro"/>
</dbReference>
<keyword evidence="8 9" id="KW-0137">Centromere</keyword>
<name>A0A9W6BD12_9CHLO</name>
<comment type="subcellular location">
    <subcellularLocation>
        <location evidence="1">Chromosome</location>
        <location evidence="1">Centromere</location>
    </subcellularLocation>
    <subcellularLocation>
        <location evidence="9">Nucleus</location>
    </subcellularLocation>
    <subcellularLocation>
        <location evidence="9">Chromosome</location>
        <location evidence="9">Centromere</location>
        <location evidence="9">Kinetochore</location>
    </subcellularLocation>
</comment>
<evidence type="ECO:0000259" key="10">
    <source>
        <dbReference type="Pfam" id="PF08234"/>
    </source>
</evidence>
<keyword evidence="5 9" id="KW-0498">Mitosis</keyword>
<keyword evidence="9" id="KW-0995">Kinetochore</keyword>
<keyword evidence="12" id="KW-1185">Reference proteome</keyword>
<dbReference type="InterPro" id="IPR045143">
    <property type="entry name" value="Spc25"/>
</dbReference>
<proteinExistence type="inferred from homology"/>
<evidence type="ECO:0000256" key="7">
    <source>
        <dbReference type="ARBA" id="ARBA00023306"/>
    </source>
</evidence>
<evidence type="ECO:0000256" key="8">
    <source>
        <dbReference type="ARBA" id="ARBA00023328"/>
    </source>
</evidence>
<accession>A0A9W6BD12</accession>
<reference evidence="11 12" key="1">
    <citation type="journal article" date="2023" name="Commun. Biol.">
        <title>Reorganization of the ancestral sex-determining regions during the evolution of trioecy in Pleodorina starrii.</title>
        <authorList>
            <person name="Takahashi K."/>
            <person name="Suzuki S."/>
            <person name="Kawai-Toyooka H."/>
            <person name="Yamamoto K."/>
            <person name="Hamaji T."/>
            <person name="Ootsuki R."/>
            <person name="Yamaguchi H."/>
            <person name="Kawachi M."/>
            <person name="Higashiyama T."/>
            <person name="Nozaki H."/>
        </authorList>
    </citation>
    <scope>NUCLEOTIDE SEQUENCE [LARGE SCALE GENOMIC DNA]</scope>
    <source>
        <strain evidence="11 12">NIES-4479</strain>
    </source>
</reference>
<organism evidence="11 12">
    <name type="scientific">Pleodorina starrii</name>
    <dbReference type="NCBI Taxonomy" id="330485"/>
    <lineage>
        <taxon>Eukaryota</taxon>
        <taxon>Viridiplantae</taxon>
        <taxon>Chlorophyta</taxon>
        <taxon>core chlorophytes</taxon>
        <taxon>Chlorophyceae</taxon>
        <taxon>CS clade</taxon>
        <taxon>Chlamydomonadales</taxon>
        <taxon>Volvocaceae</taxon>
        <taxon>Pleodorina</taxon>
    </lineage>
</organism>
<sequence length="229" mass="25732">MSIDLNDLESELSKSRRKVADWAIARTQAASARKDQHAAFLSDQTDKLSNLKGLQAQLQVTAELNSKRLENEAEEVKCTEERLVGTNAEVSTSERQLELSQAQLQKRQVDYMRKAEGIERDKRKRQAELDALRKEVDLFGERFGLRFGIGQGYLELVMTHIDARDCDKEFHLAVAVQDGDMAYTVTKCEPPIPDLDELTAKVNETNNFGAFVKAVRSRFVAIARGDATA</sequence>
<evidence type="ECO:0000313" key="12">
    <source>
        <dbReference type="Proteomes" id="UP001165080"/>
    </source>
</evidence>
<dbReference type="InterPro" id="IPR013255">
    <property type="entry name" value="Spc25_C"/>
</dbReference>
<keyword evidence="9" id="KW-0539">Nucleus</keyword>
<comment type="function">
    <text evidence="9">Acts as a component of the essential kinetochore-associated NDC80 complex, which is required for chromosome segregation and spindle checkpoint activity.</text>
</comment>
<dbReference type="FunFam" id="3.30.457.50:FF:000001">
    <property type="entry name" value="Probable kinetochore protein spc25"/>
    <property type="match status" value="1"/>
</dbReference>
<dbReference type="PANTHER" id="PTHR14281">
    <property type="entry name" value="KINETOCHORE PROTEIN SPC25-RELATED"/>
    <property type="match status" value="1"/>
</dbReference>
<evidence type="ECO:0000256" key="6">
    <source>
        <dbReference type="ARBA" id="ARBA00023054"/>
    </source>
</evidence>
<evidence type="ECO:0000256" key="5">
    <source>
        <dbReference type="ARBA" id="ARBA00022776"/>
    </source>
</evidence>
<dbReference type="AlphaFoldDB" id="A0A9W6BD12"/>
<protein>
    <recommendedName>
        <fullName evidence="9">Kinetochore protein SPC25</fullName>
    </recommendedName>
</protein>
<dbReference type="GO" id="GO:0031262">
    <property type="term" value="C:Ndc80 complex"/>
    <property type="evidence" value="ECO:0007669"/>
    <property type="project" value="InterPro"/>
</dbReference>
<evidence type="ECO:0000256" key="1">
    <source>
        <dbReference type="ARBA" id="ARBA00004584"/>
    </source>
</evidence>
<evidence type="ECO:0000256" key="9">
    <source>
        <dbReference type="RuleBase" id="RU367150"/>
    </source>
</evidence>
<feature type="domain" description="Chromosome segregation protein Spc25 C-terminal" evidence="10">
    <location>
        <begin position="150"/>
        <end position="220"/>
    </location>
</feature>
<comment type="similarity">
    <text evidence="2 9">Belongs to the SPC25 family.</text>
</comment>
<evidence type="ECO:0000256" key="4">
    <source>
        <dbReference type="ARBA" id="ARBA00022618"/>
    </source>
</evidence>
<dbReference type="GO" id="GO:0051301">
    <property type="term" value="P:cell division"/>
    <property type="evidence" value="ECO:0007669"/>
    <property type="project" value="UniProtKB-UniRule"/>
</dbReference>
<evidence type="ECO:0000256" key="2">
    <source>
        <dbReference type="ARBA" id="ARBA00006379"/>
    </source>
</evidence>
<keyword evidence="4 9" id="KW-0132">Cell division</keyword>
<keyword evidence="6" id="KW-0175">Coiled coil</keyword>